<name>A0ABC9TP10_ENTFL</name>
<gene>
    <name evidence="2" type="ORF">D358_00188</name>
</gene>
<dbReference type="AlphaFoldDB" id="A0ABC9TP10"/>
<dbReference type="EMBL" id="ATIR01000007">
    <property type="protein sequence ID" value="EPI11775.1"/>
    <property type="molecule type" value="Genomic_DNA"/>
</dbReference>
<accession>A0ABC9TP10</accession>
<evidence type="ECO:0000313" key="2">
    <source>
        <dbReference type="EMBL" id="EPI11775.1"/>
    </source>
</evidence>
<organism evidence="2 3">
    <name type="scientific">Enterococcus faecalis RP2S-4</name>
    <dbReference type="NCBI Taxonomy" id="1244145"/>
    <lineage>
        <taxon>Bacteria</taxon>
        <taxon>Bacillati</taxon>
        <taxon>Bacillota</taxon>
        <taxon>Bacilli</taxon>
        <taxon>Lactobacillales</taxon>
        <taxon>Enterococcaceae</taxon>
        <taxon>Enterococcus</taxon>
    </lineage>
</organism>
<dbReference type="Proteomes" id="UP000015750">
    <property type="component" value="Unassembled WGS sequence"/>
</dbReference>
<evidence type="ECO:0000256" key="1">
    <source>
        <dbReference type="SAM" id="Coils"/>
    </source>
</evidence>
<feature type="coiled-coil region" evidence="1">
    <location>
        <begin position="161"/>
        <end position="214"/>
    </location>
</feature>
<proteinExistence type="predicted"/>
<protein>
    <submittedName>
        <fullName evidence="2">Uncharacterized protein</fullName>
    </submittedName>
</protein>
<keyword evidence="1" id="KW-0175">Coiled coil</keyword>
<comment type="caution">
    <text evidence="2">The sequence shown here is derived from an EMBL/GenBank/DDBJ whole genome shotgun (WGS) entry which is preliminary data.</text>
</comment>
<evidence type="ECO:0000313" key="3">
    <source>
        <dbReference type="Proteomes" id="UP000015750"/>
    </source>
</evidence>
<sequence>MDRSERMSQSQSQQEAYQIMFKNTPQKFYQVVRMLSMMKQFAKTREQKKQGEVNRENEWEKFKELREKLGLPDSPDLEAKFKQLPKEQRMELIRDCENKVLLQAGEKEYDFLLATNKMLAEPQILDKDINLEQLKNMMTEYGLQFHIKELPDLSKELYFYAKDANIAARAIERTLNEILEDPEMVTKPTLEKLIKQAKEQVEIQKQAKVEELQQTKGALIKEGSKEVAKNTKESLESLSLFEDIKDGLEL</sequence>
<reference evidence="2 3" key="1">
    <citation type="submission" date="2013-06" db="EMBL/GenBank/DDBJ databases">
        <authorList>
            <person name="Weinstock G."/>
            <person name="Sodergren E."/>
            <person name="Lobos E.A."/>
            <person name="Fulton L."/>
            <person name="Fulton R."/>
            <person name="Courtney L."/>
            <person name="Fronick C."/>
            <person name="O'Laughlin M."/>
            <person name="Godfrey J."/>
            <person name="Wilson R.M."/>
            <person name="Miner T."/>
            <person name="Farmer C."/>
            <person name="Delehaunty K."/>
            <person name="Cordes M."/>
            <person name="Minx P."/>
            <person name="Tomlinson C."/>
            <person name="Chen J."/>
            <person name="Wollam A."/>
            <person name="Pepin K.H."/>
            <person name="Bhonagiri V."/>
            <person name="Zhang X."/>
            <person name="Warren W."/>
            <person name="Mitreva M."/>
            <person name="Mardis E.R."/>
            <person name="Wilson R.K."/>
        </authorList>
    </citation>
    <scope>NUCLEOTIDE SEQUENCE [LARGE SCALE GENOMIC DNA]</scope>
    <source>
        <strain evidence="2 3">RP2S-4</strain>
    </source>
</reference>